<sequence length="91" mass="10961">MAYENNNWNHYGWRRPSEEYPRHQKGHVAFRDIYEDTVAEAEANNFEQSYETTGFNHNHRAYKSVDQEADAFILYEHNRMEMARLMSTRDA</sequence>
<proteinExistence type="predicted"/>
<dbReference type="OrthoDB" id="1432655at2759"/>
<evidence type="ECO:0000313" key="2">
    <source>
        <dbReference type="Proteomes" id="UP000053144"/>
    </source>
</evidence>
<reference evidence="2" key="1">
    <citation type="journal article" date="2015" name="Proc. Natl. Acad. Sci. U.S.A.">
        <title>Genome sequencing of adzuki bean (Vigna angularis) provides insight into high starch and low fat accumulation and domestication.</title>
        <authorList>
            <person name="Yang K."/>
            <person name="Tian Z."/>
            <person name="Chen C."/>
            <person name="Luo L."/>
            <person name="Zhao B."/>
            <person name="Wang Z."/>
            <person name="Yu L."/>
            <person name="Li Y."/>
            <person name="Sun Y."/>
            <person name="Li W."/>
            <person name="Chen Y."/>
            <person name="Li Y."/>
            <person name="Zhang Y."/>
            <person name="Ai D."/>
            <person name="Zhao J."/>
            <person name="Shang C."/>
            <person name="Ma Y."/>
            <person name="Wu B."/>
            <person name="Wang M."/>
            <person name="Gao L."/>
            <person name="Sun D."/>
            <person name="Zhang P."/>
            <person name="Guo F."/>
            <person name="Wang W."/>
            <person name="Li Y."/>
            <person name="Wang J."/>
            <person name="Varshney R.K."/>
            <person name="Wang J."/>
            <person name="Ling H.Q."/>
            <person name="Wan P."/>
        </authorList>
    </citation>
    <scope>NUCLEOTIDE SEQUENCE</scope>
    <source>
        <strain evidence="2">cv. Jingnong 6</strain>
    </source>
</reference>
<gene>
    <name evidence="1" type="ORF">LR48_Vigan01g030400</name>
</gene>
<name>A0A0L9TKR0_PHAAN</name>
<evidence type="ECO:0000313" key="1">
    <source>
        <dbReference type="EMBL" id="KOM30749.1"/>
    </source>
</evidence>
<dbReference type="Proteomes" id="UP000053144">
    <property type="component" value="Chromosome 1"/>
</dbReference>
<dbReference type="EMBL" id="CM003371">
    <property type="protein sequence ID" value="KOM30749.1"/>
    <property type="molecule type" value="Genomic_DNA"/>
</dbReference>
<organism evidence="1 2">
    <name type="scientific">Phaseolus angularis</name>
    <name type="common">Azuki bean</name>
    <name type="synonym">Vigna angularis</name>
    <dbReference type="NCBI Taxonomy" id="3914"/>
    <lineage>
        <taxon>Eukaryota</taxon>
        <taxon>Viridiplantae</taxon>
        <taxon>Streptophyta</taxon>
        <taxon>Embryophyta</taxon>
        <taxon>Tracheophyta</taxon>
        <taxon>Spermatophyta</taxon>
        <taxon>Magnoliopsida</taxon>
        <taxon>eudicotyledons</taxon>
        <taxon>Gunneridae</taxon>
        <taxon>Pentapetalae</taxon>
        <taxon>rosids</taxon>
        <taxon>fabids</taxon>
        <taxon>Fabales</taxon>
        <taxon>Fabaceae</taxon>
        <taxon>Papilionoideae</taxon>
        <taxon>50 kb inversion clade</taxon>
        <taxon>NPAAA clade</taxon>
        <taxon>indigoferoid/millettioid clade</taxon>
        <taxon>Phaseoleae</taxon>
        <taxon>Vigna</taxon>
    </lineage>
</organism>
<dbReference type="AlphaFoldDB" id="A0A0L9TKR0"/>
<dbReference type="OMA" id="AFILYEH"/>
<dbReference type="Gramene" id="KOM30749">
    <property type="protein sequence ID" value="KOM30749"/>
    <property type="gene ID" value="LR48_Vigan01g030400"/>
</dbReference>
<protein>
    <submittedName>
        <fullName evidence="1">Uncharacterized protein</fullName>
    </submittedName>
</protein>
<accession>A0A0L9TKR0</accession>